<dbReference type="SUPFAM" id="SSF47226">
    <property type="entry name" value="Histidine-containing phosphotransfer domain, HPT domain"/>
    <property type="match status" value="1"/>
</dbReference>
<feature type="domain" description="Response regulatory" evidence="8">
    <location>
        <begin position="11"/>
        <end position="124"/>
    </location>
</feature>
<dbReference type="GO" id="GO:0004672">
    <property type="term" value="F:protein kinase activity"/>
    <property type="evidence" value="ECO:0007669"/>
    <property type="project" value="UniProtKB-ARBA"/>
</dbReference>
<dbReference type="PANTHER" id="PTHR48111:SF1">
    <property type="entry name" value="TWO-COMPONENT RESPONSE REGULATOR ORR33"/>
    <property type="match status" value="1"/>
</dbReference>
<keyword evidence="5" id="KW-0804">Transcription</keyword>
<evidence type="ECO:0000313" key="11">
    <source>
        <dbReference type="Proteomes" id="UP000236728"/>
    </source>
</evidence>
<dbReference type="CDD" id="cd00156">
    <property type="entry name" value="REC"/>
    <property type="match status" value="1"/>
</dbReference>
<evidence type="ECO:0000256" key="3">
    <source>
        <dbReference type="ARBA" id="ARBA00023015"/>
    </source>
</evidence>
<dbReference type="Gene3D" id="1.20.120.160">
    <property type="entry name" value="HPT domain"/>
    <property type="match status" value="1"/>
</dbReference>
<dbReference type="InterPro" id="IPR011006">
    <property type="entry name" value="CheY-like_superfamily"/>
</dbReference>
<dbReference type="InterPro" id="IPR036641">
    <property type="entry name" value="HPT_dom_sf"/>
</dbReference>
<organism evidence="10 11">
    <name type="scientific">Bryocella elongata</name>
    <dbReference type="NCBI Taxonomy" id="863522"/>
    <lineage>
        <taxon>Bacteria</taxon>
        <taxon>Pseudomonadati</taxon>
        <taxon>Acidobacteriota</taxon>
        <taxon>Terriglobia</taxon>
        <taxon>Terriglobales</taxon>
        <taxon>Acidobacteriaceae</taxon>
        <taxon>Bryocella</taxon>
    </lineage>
</organism>
<dbReference type="Pfam" id="PF00072">
    <property type="entry name" value="Response_reg"/>
    <property type="match status" value="1"/>
</dbReference>
<evidence type="ECO:0000256" key="1">
    <source>
        <dbReference type="ARBA" id="ARBA00022553"/>
    </source>
</evidence>
<feature type="modified residue" description="Phosphohistidine" evidence="6">
    <location>
        <position position="218"/>
    </location>
</feature>
<dbReference type="Proteomes" id="UP000236728">
    <property type="component" value="Unassembled WGS sequence"/>
</dbReference>
<feature type="domain" description="HPt" evidence="9">
    <location>
        <begin position="179"/>
        <end position="269"/>
    </location>
</feature>
<name>A0A1H5W7U2_9BACT</name>
<keyword evidence="4" id="KW-0238">DNA-binding</keyword>
<evidence type="ECO:0000256" key="2">
    <source>
        <dbReference type="ARBA" id="ARBA00023012"/>
    </source>
</evidence>
<dbReference type="Gene3D" id="3.40.50.2300">
    <property type="match status" value="1"/>
</dbReference>
<accession>A0A1H5W7U2</accession>
<dbReference type="InterPro" id="IPR008207">
    <property type="entry name" value="Sig_transdc_His_kin_Hpt_dom"/>
</dbReference>
<evidence type="ECO:0000256" key="5">
    <source>
        <dbReference type="ARBA" id="ARBA00023163"/>
    </source>
</evidence>
<keyword evidence="2" id="KW-0902">Two-component regulatory system</keyword>
<dbReference type="SMART" id="SM00448">
    <property type="entry name" value="REC"/>
    <property type="match status" value="1"/>
</dbReference>
<evidence type="ECO:0000259" key="9">
    <source>
        <dbReference type="PROSITE" id="PS50894"/>
    </source>
</evidence>
<dbReference type="GO" id="GO:0005829">
    <property type="term" value="C:cytosol"/>
    <property type="evidence" value="ECO:0007669"/>
    <property type="project" value="TreeGrafter"/>
</dbReference>
<evidence type="ECO:0000256" key="6">
    <source>
        <dbReference type="PROSITE-ProRule" id="PRU00110"/>
    </source>
</evidence>
<dbReference type="SUPFAM" id="SSF52172">
    <property type="entry name" value="CheY-like"/>
    <property type="match status" value="1"/>
</dbReference>
<protein>
    <submittedName>
        <fullName evidence="10">Hpt domain-containing protein</fullName>
    </submittedName>
</protein>
<reference evidence="10 11" key="1">
    <citation type="submission" date="2016-10" db="EMBL/GenBank/DDBJ databases">
        <authorList>
            <person name="de Groot N.N."/>
        </authorList>
    </citation>
    <scope>NUCLEOTIDE SEQUENCE [LARGE SCALE GENOMIC DNA]</scope>
    <source>
        <strain evidence="10 11">DSM 22489</strain>
    </source>
</reference>
<dbReference type="PROSITE" id="PS50894">
    <property type="entry name" value="HPT"/>
    <property type="match status" value="1"/>
</dbReference>
<dbReference type="GO" id="GO:0000156">
    <property type="term" value="F:phosphorelay response regulator activity"/>
    <property type="evidence" value="ECO:0007669"/>
    <property type="project" value="TreeGrafter"/>
</dbReference>
<dbReference type="AlphaFoldDB" id="A0A1H5W7U2"/>
<dbReference type="GO" id="GO:0000976">
    <property type="term" value="F:transcription cis-regulatory region binding"/>
    <property type="evidence" value="ECO:0007669"/>
    <property type="project" value="TreeGrafter"/>
</dbReference>
<evidence type="ECO:0000313" key="10">
    <source>
        <dbReference type="EMBL" id="SEF95480.1"/>
    </source>
</evidence>
<dbReference type="PANTHER" id="PTHR48111">
    <property type="entry name" value="REGULATOR OF RPOS"/>
    <property type="match status" value="1"/>
</dbReference>
<dbReference type="CDD" id="cd00088">
    <property type="entry name" value="HPT"/>
    <property type="match status" value="1"/>
</dbReference>
<dbReference type="GO" id="GO:0032993">
    <property type="term" value="C:protein-DNA complex"/>
    <property type="evidence" value="ECO:0007669"/>
    <property type="project" value="TreeGrafter"/>
</dbReference>
<dbReference type="EMBL" id="FNVA01000002">
    <property type="protein sequence ID" value="SEF95480.1"/>
    <property type="molecule type" value="Genomic_DNA"/>
</dbReference>
<keyword evidence="11" id="KW-1185">Reference proteome</keyword>
<dbReference type="InterPro" id="IPR001789">
    <property type="entry name" value="Sig_transdc_resp-reg_receiver"/>
</dbReference>
<dbReference type="GO" id="GO:0006355">
    <property type="term" value="P:regulation of DNA-templated transcription"/>
    <property type="evidence" value="ECO:0007669"/>
    <property type="project" value="TreeGrafter"/>
</dbReference>
<keyword evidence="1 7" id="KW-0597">Phosphoprotein</keyword>
<sequence>MGQDTAIAGLQVLIIEDDVVVRELLEMLLPMEGHSILSAASAAEGLALLEQHKTGINVVLCDLHLPDMGPAELGSRLRAICPPSVLLIGMSATQATTVELQSFDDFLLKPFQPGELTAAVVAAKVRDGSSAHLPHAAADSVTGGASVSEEVGLEIEAADRAATPALDEAIFATLSATLPGPQLLELYNLTVQDVAQRVERMSAARASGDLDLYRREAHAIKGGCGMVGAVELRDLATLAEGGAPECTPPIEDFMRACARLRRMLNVRLT</sequence>
<dbReference type="InterPro" id="IPR039420">
    <property type="entry name" value="WalR-like"/>
</dbReference>
<evidence type="ECO:0000259" key="8">
    <source>
        <dbReference type="PROSITE" id="PS50110"/>
    </source>
</evidence>
<evidence type="ECO:0000256" key="4">
    <source>
        <dbReference type="ARBA" id="ARBA00023125"/>
    </source>
</evidence>
<keyword evidence="3" id="KW-0805">Transcription regulation</keyword>
<evidence type="ECO:0000256" key="7">
    <source>
        <dbReference type="PROSITE-ProRule" id="PRU00169"/>
    </source>
</evidence>
<proteinExistence type="predicted"/>
<gene>
    <name evidence="10" type="ORF">SAMN05421819_1471</name>
</gene>
<dbReference type="PROSITE" id="PS50110">
    <property type="entry name" value="RESPONSE_REGULATORY"/>
    <property type="match status" value="1"/>
</dbReference>
<dbReference type="Pfam" id="PF01627">
    <property type="entry name" value="Hpt"/>
    <property type="match status" value="1"/>
</dbReference>
<feature type="modified residue" description="4-aspartylphosphate" evidence="7">
    <location>
        <position position="62"/>
    </location>
</feature>